<gene>
    <name evidence="8" type="ORF">M430DRAFT_15389</name>
</gene>
<keyword evidence="3" id="KW-0805">Transcription regulation</keyword>
<feature type="compositionally biased region" description="Polar residues" evidence="6">
    <location>
        <begin position="68"/>
        <end position="79"/>
    </location>
</feature>
<evidence type="ECO:0000256" key="2">
    <source>
        <dbReference type="ARBA" id="ARBA00022969"/>
    </source>
</evidence>
<keyword evidence="5" id="KW-0539">Nucleus</keyword>
<dbReference type="RefSeq" id="XP_024725685.1">
    <property type="nucleotide sequence ID" value="XM_024863233.1"/>
</dbReference>
<dbReference type="PROSITE" id="PS51821">
    <property type="entry name" value="VELVET"/>
    <property type="match status" value="1"/>
</dbReference>
<dbReference type="AlphaFoldDB" id="A0A2T3BFF3"/>
<feature type="region of interest" description="Disordered" evidence="6">
    <location>
        <begin position="150"/>
        <end position="231"/>
    </location>
</feature>
<dbReference type="Gene3D" id="2.60.40.3960">
    <property type="entry name" value="Velvet domain"/>
    <property type="match status" value="1"/>
</dbReference>
<sequence>MPSAGTSNGLSSILLPRPANPYTSDSISQGRLQLPAVSAIQPRREHQNGPDPRSSQYSPISYPSSYQDPNYPSYTSDINPSVPAPHAFHPAQAGSLPYSSQYRADPQLVTLDNSQSPRAPLSHTPPVQRRLARKISQRKADTLKVHVHVNNRSSASLENQSREQQTQSDAVRENQQPTLPMLQERPPQATQSKPIPISGLLSGTPSGNLDRPPPTYSITVRQQPKSARACGFGERDRRVIDPPPILVLGIDQPGASPEEITAKLRSSLYVVHCSLWNPVTDEDETMMAASDRKPQRRLVGTLVGAHFYGKDTENREQCFFHFTDLSVRTAGTYYLKFKLVVLDAQKMKAGFSFPICATTKSEPFAVYNAKDFKGMRASTELTKCLKAQGCLIPVKKGNATTNASTPHSEEEVGNPLDDEDHDGSEGSEITGTPKRIKCY</sequence>
<dbReference type="GO" id="GO:0030435">
    <property type="term" value="P:sporulation resulting in formation of a cellular spore"/>
    <property type="evidence" value="ECO:0007669"/>
    <property type="project" value="UniProtKB-KW"/>
</dbReference>
<feature type="compositionally biased region" description="Polar residues" evidence="6">
    <location>
        <begin position="150"/>
        <end position="178"/>
    </location>
</feature>
<feature type="domain" description="Velvet" evidence="7">
    <location>
        <begin position="210"/>
        <end position="395"/>
    </location>
</feature>
<evidence type="ECO:0000259" key="7">
    <source>
        <dbReference type="PROSITE" id="PS51821"/>
    </source>
</evidence>
<keyword evidence="2" id="KW-0749">Sporulation</keyword>
<dbReference type="GO" id="GO:0005634">
    <property type="term" value="C:nucleus"/>
    <property type="evidence" value="ECO:0007669"/>
    <property type="project" value="UniProtKB-SubCell"/>
</dbReference>
<dbReference type="EMBL" id="KZ679006">
    <property type="protein sequence ID" value="PSS28160.1"/>
    <property type="molecule type" value="Genomic_DNA"/>
</dbReference>
<dbReference type="GeneID" id="36571314"/>
<evidence type="ECO:0000256" key="5">
    <source>
        <dbReference type="ARBA" id="ARBA00023242"/>
    </source>
</evidence>
<evidence type="ECO:0000256" key="6">
    <source>
        <dbReference type="SAM" id="MobiDB-lite"/>
    </source>
</evidence>
<reference evidence="8 9" key="1">
    <citation type="journal article" date="2018" name="New Phytol.">
        <title>Comparative genomics and transcriptomics depict ericoid mycorrhizal fungi as versatile saprotrophs and plant mutualists.</title>
        <authorList>
            <person name="Martino E."/>
            <person name="Morin E."/>
            <person name="Grelet G.A."/>
            <person name="Kuo A."/>
            <person name="Kohler A."/>
            <person name="Daghino S."/>
            <person name="Barry K.W."/>
            <person name="Cichocki N."/>
            <person name="Clum A."/>
            <person name="Dockter R.B."/>
            <person name="Hainaut M."/>
            <person name="Kuo R.C."/>
            <person name="LaButti K."/>
            <person name="Lindahl B.D."/>
            <person name="Lindquist E.A."/>
            <person name="Lipzen A."/>
            <person name="Khouja H.R."/>
            <person name="Magnuson J."/>
            <person name="Murat C."/>
            <person name="Ohm R.A."/>
            <person name="Singer S.W."/>
            <person name="Spatafora J.W."/>
            <person name="Wang M."/>
            <person name="Veneault-Fourrey C."/>
            <person name="Henrissat B."/>
            <person name="Grigoriev I.V."/>
            <person name="Martin F.M."/>
            <person name="Perotto S."/>
        </authorList>
    </citation>
    <scope>NUCLEOTIDE SEQUENCE [LARGE SCALE GENOMIC DNA]</scope>
    <source>
        <strain evidence="8 9">ATCC 22711</strain>
    </source>
</reference>
<feature type="compositionally biased region" description="Polar residues" evidence="6">
    <location>
        <begin position="21"/>
        <end position="31"/>
    </location>
</feature>
<dbReference type="Pfam" id="PF11754">
    <property type="entry name" value="Velvet"/>
    <property type="match status" value="2"/>
</dbReference>
<dbReference type="InterPro" id="IPR038491">
    <property type="entry name" value="Velvet_dom_sf"/>
</dbReference>
<feature type="compositionally biased region" description="Polar residues" evidence="6">
    <location>
        <begin position="216"/>
        <end position="225"/>
    </location>
</feature>
<feature type="region of interest" description="Disordered" evidence="6">
    <location>
        <begin position="1"/>
        <end position="98"/>
    </location>
</feature>
<dbReference type="STRING" id="857342.A0A2T3BFF3"/>
<comment type="subcellular location">
    <subcellularLocation>
        <location evidence="1">Nucleus</location>
    </subcellularLocation>
</comment>
<evidence type="ECO:0000313" key="9">
    <source>
        <dbReference type="Proteomes" id="UP000241818"/>
    </source>
</evidence>
<keyword evidence="4" id="KW-0804">Transcription</keyword>
<dbReference type="InterPro" id="IPR021740">
    <property type="entry name" value="Velvet"/>
</dbReference>
<evidence type="ECO:0000256" key="4">
    <source>
        <dbReference type="ARBA" id="ARBA00023163"/>
    </source>
</evidence>
<feature type="compositionally biased region" description="Polar residues" evidence="6">
    <location>
        <begin position="1"/>
        <end position="11"/>
    </location>
</feature>
<feature type="compositionally biased region" description="Low complexity" evidence="6">
    <location>
        <begin position="54"/>
        <end position="67"/>
    </location>
</feature>
<dbReference type="OrthoDB" id="3056235at2759"/>
<evidence type="ECO:0000256" key="1">
    <source>
        <dbReference type="ARBA" id="ARBA00004123"/>
    </source>
</evidence>
<evidence type="ECO:0000256" key="3">
    <source>
        <dbReference type="ARBA" id="ARBA00023015"/>
    </source>
</evidence>
<feature type="region of interest" description="Disordered" evidence="6">
    <location>
        <begin position="111"/>
        <end position="133"/>
    </location>
</feature>
<evidence type="ECO:0000313" key="8">
    <source>
        <dbReference type="EMBL" id="PSS28160.1"/>
    </source>
</evidence>
<dbReference type="PANTHER" id="PTHR33572">
    <property type="entry name" value="SPORE DEVELOPMENT REGULATOR VOSA"/>
    <property type="match status" value="1"/>
</dbReference>
<accession>A0A2T3BFF3</accession>
<dbReference type="InterPro" id="IPR037525">
    <property type="entry name" value="Velvet_dom"/>
</dbReference>
<feature type="region of interest" description="Disordered" evidence="6">
    <location>
        <begin position="398"/>
        <end position="439"/>
    </location>
</feature>
<name>A0A2T3BFF3_AMORE</name>
<proteinExistence type="predicted"/>
<dbReference type="InParanoid" id="A0A2T3BFF3"/>
<organism evidence="8 9">
    <name type="scientific">Amorphotheca resinae ATCC 22711</name>
    <dbReference type="NCBI Taxonomy" id="857342"/>
    <lineage>
        <taxon>Eukaryota</taxon>
        <taxon>Fungi</taxon>
        <taxon>Dikarya</taxon>
        <taxon>Ascomycota</taxon>
        <taxon>Pezizomycotina</taxon>
        <taxon>Leotiomycetes</taxon>
        <taxon>Helotiales</taxon>
        <taxon>Amorphothecaceae</taxon>
        <taxon>Amorphotheca</taxon>
    </lineage>
</organism>
<dbReference type="Proteomes" id="UP000241818">
    <property type="component" value="Unassembled WGS sequence"/>
</dbReference>
<keyword evidence="9" id="KW-1185">Reference proteome</keyword>
<protein>
    <recommendedName>
        <fullName evidence="7">Velvet domain-containing protein</fullName>
    </recommendedName>
</protein>
<dbReference type="PANTHER" id="PTHR33572:SF17">
    <property type="entry name" value="SEXUAL DEVELOPMENT REGULATOR VELC"/>
    <property type="match status" value="1"/>
</dbReference>